<evidence type="ECO:0000256" key="13">
    <source>
        <dbReference type="SAM" id="Phobius"/>
    </source>
</evidence>
<evidence type="ECO:0000313" key="15">
    <source>
        <dbReference type="EMBL" id="ODM96433.1"/>
    </source>
</evidence>
<evidence type="ECO:0000256" key="6">
    <source>
        <dbReference type="ARBA" id="ARBA00022692"/>
    </source>
</evidence>
<comment type="subcellular location">
    <subcellularLocation>
        <location evidence="1">Cell membrane</location>
        <topology evidence="1">Multi-pass membrane protein</topology>
    </subcellularLocation>
</comment>
<feature type="transmembrane region" description="Helical" evidence="13">
    <location>
        <begin position="530"/>
        <end position="551"/>
    </location>
</feature>
<accession>A0A1D2MTR1</accession>
<evidence type="ECO:0000256" key="8">
    <source>
        <dbReference type="ARBA" id="ARBA00022837"/>
    </source>
</evidence>
<dbReference type="InterPro" id="IPR036770">
    <property type="entry name" value="Ankyrin_rpt-contain_sf"/>
</dbReference>
<dbReference type="PANTHER" id="PTHR10582:SF28">
    <property type="entry name" value="NANCHUNG, ISOFORM B"/>
    <property type="match status" value="1"/>
</dbReference>
<evidence type="ECO:0000256" key="11">
    <source>
        <dbReference type="ARBA" id="ARBA00023136"/>
    </source>
</evidence>
<evidence type="ECO:0000256" key="7">
    <source>
        <dbReference type="ARBA" id="ARBA00022737"/>
    </source>
</evidence>
<dbReference type="GO" id="GO:0005262">
    <property type="term" value="F:calcium channel activity"/>
    <property type="evidence" value="ECO:0007669"/>
    <property type="project" value="UniProtKB-KW"/>
</dbReference>
<evidence type="ECO:0000256" key="3">
    <source>
        <dbReference type="ARBA" id="ARBA00022475"/>
    </source>
</evidence>
<evidence type="ECO:0000256" key="1">
    <source>
        <dbReference type="ARBA" id="ARBA00004651"/>
    </source>
</evidence>
<keyword evidence="5" id="KW-0107">Calcium channel</keyword>
<evidence type="ECO:0000256" key="2">
    <source>
        <dbReference type="ARBA" id="ARBA00022448"/>
    </source>
</evidence>
<dbReference type="InterPro" id="IPR002110">
    <property type="entry name" value="Ankyrin_rpt"/>
</dbReference>
<dbReference type="GO" id="GO:0034703">
    <property type="term" value="C:cation channel complex"/>
    <property type="evidence" value="ECO:0007669"/>
    <property type="project" value="UniProtKB-ARBA"/>
</dbReference>
<sequence>MGNANSNVTEGVKAQAGVCNQKLYTLVNLKGEGILVDLTKQATTTKNYAALDEAIKTKVEPFLYNKGEGKLFHITSIVLMRNKSRPKHKQLLKNEADYDNWKEPVSKDPKMYRRVCWRMDELGAVGESLLHLCLLCATSVHAELAKRLIKFYPNMINDIYMSDEYWGENVLHMAIVNEDFPMVKFLVDNNVNLQERCTGAFMGPEDQKSSRSDSLEYEWIDRDPNTNYDGHVYWGEYPHCFAACLGQEECYRLILAKGANPNAKDTNGNTILHILVIHRKQQMFDMAYELGAELGPTYRNNLNLTPLTIAAKLARKELFFHILNIEREIYWQIGSVTCAAYPLTQLDTIDPITGGIQKESALNLIVFGETTMHLDLLEGPVMDLLHAKWNTFVKFRFYRQFVAFFSRPIHAKKVIIPKSVNATFNSTAYFPNQSNIEIANATLLAQQGINLTTLLALASDPVIFDMNETSIMNASDALSTMLVSWGNVTDISANGSLLSVNGTSINGTIGKTLWFTWSKCLEQPTDNTQWARLTCECLMFLGAIAFLLGALRECQFLGASMFFENLATCPSRVLFLVSCHLVILMAVLRFLCLPEVEDLVAVVVMMTTAPFFLFFCRGFKTVGPFVVMIYRMLSGDLLRFVTIYLIFVMGFSQAYYIIFLSYKSQSENPLGTPAESVVSMFMVSLSSFDTMYEAFKLTSHDKIAKILFSIYMAIVAILLINMLIAMMGNTYTKIAETANEWQRQWARIVLVVERGVSPKARHHNQGLYSQPMGDSTRALVLRLNQSEDEKEEMRDLLDLRRYHDKAVARRMNKLMATKAPIHRPSIANSLLSVKVG</sequence>
<keyword evidence="7" id="KW-0677">Repeat</keyword>
<keyword evidence="10" id="KW-0406">Ion transport</keyword>
<protein>
    <submittedName>
        <fullName evidence="15">Transient receptor potential cation channel subfamily V member 6</fullName>
    </submittedName>
</protein>
<name>A0A1D2MTR1_ORCCI</name>
<dbReference type="PANTHER" id="PTHR10582">
    <property type="entry name" value="TRANSIENT RECEPTOR POTENTIAL ION CHANNEL PROTEIN"/>
    <property type="match status" value="1"/>
</dbReference>
<keyword evidence="15" id="KW-0675">Receptor</keyword>
<keyword evidence="6 13" id="KW-0812">Transmembrane</keyword>
<dbReference type="Pfam" id="PF00023">
    <property type="entry name" value="Ank"/>
    <property type="match status" value="1"/>
</dbReference>
<gene>
    <name evidence="15" type="ORF">Ocin01_10228</name>
</gene>
<dbReference type="OrthoDB" id="533508at2759"/>
<feature type="domain" description="Ion transport" evidence="14">
    <location>
        <begin position="535"/>
        <end position="738"/>
    </location>
</feature>
<keyword evidence="3" id="KW-1003">Cell membrane</keyword>
<dbReference type="GO" id="GO:0005886">
    <property type="term" value="C:plasma membrane"/>
    <property type="evidence" value="ECO:0007669"/>
    <property type="project" value="UniProtKB-SubCell"/>
</dbReference>
<reference evidence="15 16" key="1">
    <citation type="journal article" date="2016" name="Genome Biol. Evol.">
        <title>Gene Family Evolution Reflects Adaptation to Soil Environmental Stressors in the Genome of the Collembolan Orchesella cincta.</title>
        <authorList>
            <person name="Faddeeva-Vakhrusheva A."/>
            <person name="Derks M.F."/>
            <person name="Anvar S.Y."/>
            <person name="Agamennone V."/>
            <person name="Suring W."/>
            <person name="Smit S."/>
            <person name="van Straalen N.M."/>
            <person name="Roelofs D."/>
        </authorList>
    </citation>
    <scope>NUCLEOTIDE SEQUENCE [LARGE SCALE GENOMIC DNA]</scope>
    <source>
        <tissue evidence="15">Mixed pool</tissue>
    </source>
</reference>
<comment type="caution">
    <text evidence="15">The sequence shown here is derived from an EMBL/GenBank/DDBJ whole genome shotgun (WGS) entry which is preliminary data.</text>
</comment>
<keyword evidence="9 13" id="KW-1133">Transmembrane helix</keyword>
<organism evidence="15 16">
    <name type="scientific">Orchesella cincta</name>
    <name type="common">Springtail</name>
    <name type="synonym">Podura cincta</name>
    <dbReference type="NCBI Taxonomy" id="48709"/>
    <lineage>
        <taxon>Eukaryota</taxon>
        <taxon>Metazoa</taxon>
        <taxon>Ecdysozoa</taxon>
        <taxon>Arthropoda</taxon>
        <taxon>Hexapoda</taxon>
        <taxon>Collembola</taxon>
        <taxon>Entomobryomorpha</taxon>
        <taxon>Entomobryoidea</taxon>
        <taxon>Orchesellidae</taxon>
        <taxon>Orchesellinae</taxon>
        <taxon>Orchesella</taxon>
    </lineage>
</organism>
<evidence type="ECO:0000256" key="9">
    <source>
        <dbReference type="ARBA" id="ARBA00022989"/>
    </source>
</evidence>
<evidence type="ECO:0000256" key="12">
    <source>
        <dbReference type="ARBA" id="ARBA00023303"/>
    </source>
</evidence>
<keyword evidence="4" id="KW-0109">Calcium transport</keyword>
<evidence type="ECO:0000256" key="4">
    <source>
        <dbReference type="ARBA" id="ARBA00022568"/>
    </source>
</evidence>
<feature type="transmembrane region" description="Helical" evidence="13">
    <location>
        <begin position="572"/>
        <end position="593"/>
    </location>
</feature>
<keyword evidence="11 13" id="KW-0472">Membrane</keyword>
<dbReference type="Gene3D" id="1.25.40.20">
    <property type="entry name" value="Ankyrin repeat-containing domain"/>
    <property type="match status" value="1"/>
</dbReference>
<dbReference type="SMART" id="SM00248">
    <property type="entry name" value="ANK"/>
    <property type="match status" value="5"/>
</dbReference>
<dbReference type="SUPFAM" id="SSF48403">
    <property type="entry name" value="Ankyrin repeat"/>
    <property type="match status" value="1"/>
</dbReference>
<dbReference type="InterPro" id="IPR005821">
    <property type="entry name" value="Ion_trans_dom"/>
</dbReference>
<proteinExistence type="predicted"/>
<dbReference type="EMBL" id="LJIJ01000539">
    <property type="protein sequence ID" value="ODM96433.1"/>
    <property type="molecule type" value="Genomic_DNA"/>
</dbReference>
<dbReference type="OMA" id="CDEYYGE"/>
<keyword evidence="8" id="KW-0106">Calcium</keyword>
<evidence type="ECO:0000256" key="5">
    <source>
        <dbReference type="ARBA" id="ARBA00022673"/>
    </source>
</evidence>
<keyword evidence="12" id="KW-0407">Ion channel</keyword>
<feature type="transmembrane region" description="Helical" evidence="13">
    <location>
        <begin position="637"/>
        <end position="658"/>
    </location>
</feature>
<keyword evidence="2" id="KW-0813">Transport</keyword>
<dbReference type="Pfam" id="PF00520">
    <property type="entry name" value="Ion_trans"/>
    <property type="match status" value="1"/>
</dbReference>
<dbReference type="GO" id="GO:0098703">
    <property type="term" value="P:calcium ion import across plasma membrane"/>
    <property type="evidence" value="ECO:0007669"/>
    <property type="project" value="TreeGrafter"/>
</dbReference>
<evidence type="ECO:0000313" key="16">
    <source>
        <dbReference type="Proteomes" id="UP000094527"/>
    </source>
</evidence>
<dbReference type="InterPro" id="IPR024862">
    <property type="entry name" value="TRPV"/>
</dbReference>
<dbReference type="STRING" id="48709.A0A1D2MTR1"/>
<feature type="transmembrane region" description="Helical" evidence="13">
    <location>
        <begin position="707"/>
        <end position="727"/>
    </location>
</feature>
<evidence type="ECO:0000256" key="10">
    <source>
        <dbReference type="ARBA" id="ARBA00023065"/>
    </source>
</evidence>
<dbReference type="Proteomes" id="UP000094527">
    <property type="component" value="Unassembled WGS sequence"/>
</dbReference>
<evidence type="ECO:0000259" key="14">
    <source>
        <dbReference type="Pfam" id="PF00520"/>
    </source>
</evidence>
<dbReference type="FunFam" id="1.25.40.20:FF:000181">
    <property type="entry name" value="Nanchung, isoform A"/>
    <property type="match status" value="1"/>
</dbReference>
<dbReference type="AlphaFoldDB" id="A0A1D2MTR1"/>
<keyword evidence="16" id="KW-1185">Reference proteome</keyword>